<dbReference type="InterPro" id="IPR020846">
    <property type="entry name" value="MFS_dom"/>
</dbReference>
<keyword evidence="2 5" id="KW-0812">Transmembrane</keyword>
<dbReference type="EMBL" id="UYSG01000560">
    <property type="protein sequence ID" value="VDL19796.1"/>
    <property type="molecule type" value="Genomic_DNA"/>
</dbReference>
<evidence type="ECO:0000259" key="6">
    <source>
        <dbReference type="PROSITE" id="PS50850"/>
    </source>
</evidence>
<dbReference type="OrthoDB" id="6244278at2759"/>
<dbReference type="AlphaFoldDB" id="A0A3P6WPB8"/>
<dbReference type="PANTHER" id="PTHR48021:SF1">
    <property type="entry name" value="GH07001P-RELATED"/>
    <property type="match status" value="1"/>
</dbReference>
<comment type="subcellular location">
    <subcellularLocation>
        <location evidence="1">Membrane</location>
        <topology evidence="1">Multi-pass membrane protein</topology>
    </subcellularLocation>
</comment>
<feature type="transmembrane region" description="Helical" evidence="5">
    <location>
        <begin position="547"/>
        <end position="566"/>
    </location>
</feature>
<dbReference type="Pfam" id="PF00083">
    <property type="entry name" value="Sugar_tr"/>
    <property type="match status" value="2"/>
</dbReference>
<evidence type="ECO:0000256" key="2">
    <source>
        <dbReference type="ARBA" id="ARBA00022692"/>
    </source>
</evidence>
<organism evidence="7 8">
    <name type="scientific">Hymenolepis diminuta</name>
    <name type="common">Rat tapeworm</name>
    <dbReference type="NCBI Taxonomy" id="6216"/>
    <lineage>
        <taxon>Eukaryota</taxon>
        <taxon>Metazoa</taxon>
        <taxon>Spiralia</taxon>
        <taxon>Lophotrochozoa</taxon>
        <taxon>Platyhelminthes</taxon>
        <taxon>Cestoda</taxon>
        <taxon>Eucestoda</taxon>
        <taxon>Cyclophyllidea</taxon>
        <taxon>Hymenolepididae</taxon>
        <taxon>Hymenolepis</taxon>
    </lineage>
</organism>
<evidence type="ECO:0000256" key="5">
    <source>
        <dbReference type="SAM" id="Phobius"/>
    </source>
</evidence>
<evidence type="ECO:0000256" key="4">
    <source>
        <dbReference type="ARBA" id="ARBA00023136"/>
    </source>
</evidence>
<accession>A0A3P6WPB8</accession>
<evidence type="ECO:0000256" key="1">
    <source>
        <dbReference type="ARBA" id="ARBA00004141"/>
    </source>
</evidence>
<name>A0A3P6WPB8_HYMDI</name>
<feature type="transmembrane region" description="Helical" evidence="5">
    <location>
        <begin position="48"/>
        <end position="67"/>
    </location>
</feature>
<dbReference type="InterPro" id="IPR050549">
    <property type="entry name" value="MFS_Trehalose_Transporter"/>
</dbReference>
<feature type="transmembrane region" description="Helical" evidence="5">
    <location>
        <begin position="349"/>
        <end position="370"/>
    </location>
</feature>
<protein>
    <recommendedName>
        <fullName evidence="6">Major facilitator superfamily (MFS) profile domain-containing protein</fullName>
    </recommendedName>
</protein>
<proteinExistence type="predicted"/>
<dbReference type="GO" id="GO:0016020">
    <property type="term" value="C:membrane"/>
    <property type="evidence" value="ECO:0007669"/>
    <property type="project" value="UniProtKB-SubCell"/>
</dbReference>
<feature type="transmembrane region" description="Helical" evidence="5">
    <location>
        <begin position="118"/>
        <end position="135"/>
    </location>
</feature>
<feature type="domain" description="Major facilitator superfamily (MFS) profile" evidence="6">
    <location>
        <begin position="1"/>
        <end position="437"/>
    </location>
</feature>
<feature type="transmembrane region" description="Helical" evidence="5">
    <location>
        <begin position="287"/>
        <end position="311"/>
    </location>
</feature>
<dbReference type="PRINTS" id="PR00171">
    <property type="entry name" value="SUGRTRNSPORT"/>
</dbReference>
<dbReference type="InterPro" id="IPR003663">
    <property type="entry name" value="Sugar/inositol_transpt"/>
</dbReference>
<feature type="transmembrane region" description="Helical" evidence="5">
    <location>
        <begin position="12"/>
        <end position="36"/>
    </location>
</feature>
<reference evidence="7 8" key="1">
    <citation type="submission" date="2018-11" db="EMBL/GenBank/DDBJ databases">
        <authorList>
            <consortium name="Pathogen Informatics"/>
        </authorList>
    </citation>
    <scope>NUCLEOTIDE SEQUENCE [LARGE SCALE GENOMIC DNA]</scope>
</reference>
<dbReference type="InterPro" id="IPR036259">
    <property type="entry name" value="MFS_trans_sf"/>
</dbReference>
<evidence type="ECO:0000256" key="3">
    <source>
        <dbReference type="ARBA" id="ARBA00022989"/>
    </source>
</evidence>
<feature type="transmembrane region" description="Helical" evidence="5">
    <location>
        <begin position="141"/>
        <end position="163"/>
    </location>
</feature>
<feature type="transmembrane region" description="Helical" evidence="5">
    <location>
        <begin position="408"/>
        <end position="429"/>
    </location>
</feature>
<dbReference type="SUPFAM" id="SSF103473">
    <property type="entry name" value="MFS general substrate transporter"/>
    <property type="match status" value="2"/>
</dbReference>
<feature type="transmembrane region" description="Helical" evidence="5">
    <location>
        <begin position="449"/>
        <end position="468"/>
    </location>
</feature>
<feature type="transmembrane region" description="Helical" evidence="5">
    <location>
        <begin position="253"/>
        <end position="275"/>
    </location>
</feature>
<feature type="transmembrane region" description="Helical" evidence="5">
    <location>
        <begin position="382"/>
        <end position="402"/>
    </location>
</feature>
<feature type="transmembrane region" description="Helical" evidence="5">
    <location>
        <begin position="318"/>
        <end position="337"/>
    </location>
</feature>
<evidence type="ECO:0000313" key="7">
    <source>
        <dbReference type="EMBL" id="VDL19796.1"/>
    </source>
</evidence>
<keyword evidence="4 5" id="KW-0472">Membrane</keyword>
<dbReference type="Gene3D" id="1.20.1250.20">
    <property type="entry name" value="MFS general substrate transporter like domains"/>
    <property type="match status" value="2"/>
</dbReference>
<dbReference type="InterPro" id="IPR005828">
    <property type="entry name" value="MFS_sugar_transport-like"/>
</dbReference>
<dbReference type="GO" id="GO:0022857">
    <property type="term" value="F:transmembrane transporter activity"/>
    <property type="evidence" value="ECO:0007669"/>
    <property type="project" value="InterPro"/>
</dbReference>
<keyword evidence="3 5" id="KW-1133">Transmembrane helix</keyword>
<dbReference type="PANTHER" id="PTHR48021">
    <property type="match status" value="1"/>
</dbReference>
<dbReference type="PROSITE" id="PS50850">
    <property type="entry name" value="MFS"/>
    <property type="match status" value="1"/>
</dbReference>
<feature type="transmembrane region" description="Helical" evidence="5">
    <location>
        <begin position="79"/>
        <end position="106"/>
    </location>
</feature>
<sequence>MGFSSSVSAQLLIGDGLVAFFSSIINLGALVGSLVVGPMLTNRGRRTTLLISSVPSIIGWLLIAAAKDLSPPATSADPFLVFSLILGRILSGLAAGIMNAVASVYLVEVAAPHQSGRIGSLAQFGTVAGTCFAYYCGMVFIWYETAFLVLLLSVILLAATFLLPESPAWLVKRGQMQAALRDLTWLRGDQSIAMQELAQLASSGTDSEKFILQEHFVDKPLLNDLAPDFSVKTRIIHLLLPCSTIPSELSANLWIAMILMIAQQTTGINVVTFYTEPLCQRMVHVSYSAECAFSLGLAQLLFSLVASLFIIDRLPRRKLLVATGALMSFSMFFFAIGQQFPNSAPISPLVSLIVFLFAYQCGWGPLAMLVTLELFPSAYRGVAGAAAVAVSWGVTFLVTQSFQPLVRLSGELVVFVIHAVLTLLASVYIHQNLPETNPLFIKSFTTRSISRISSLLSFLGLIGFLLGFQCGWGPLALLVSTELTPPQHRGSISASVVATSWTASFVCTQTFQPIVSALNGHSFIARTSAKINPRVANGVDSSEIGELIVFLTYSVLTALATVYFHHRLPETNKAFKPKLKLKQGFA</sequence>
<evidence type="ECO:0000313" key="8">
    <source>
        <dbReference type="Proteomes" id="UP000274504"/>
    </source>
</evidence>
<dbReference type="Proteomes" id="UP000274504">
    <property type="component" value="Unassembled WGS sequence"/>
</dbReference>
<gene>
    <name evidence="7" type="ORF">HDID_LOCUS2335</name>
</gene>